<feature type="transmembrane region" description="Helical" evidence="1">
    <location>
        <begin position="81"/>
        <end position="108"/>
    </location>
</feature>
<evidence type="ECO:0000313" key="3">
    <source>
        <dbReference type="Proteomes" id="UP000295504"/>
    </source>
</evidence>
<comment type="caution">
    <text evidence="2">The sequence shown here is derived from an EMBL/GenBank/DDBJ whole genome shotgun (WGS) entry which is preliminary data.</text>
</comment>
<feature type="transmembrane region" description="Helical" evidence="1">
    <location>
        <begin position="42"/>
        <end position="69"/>
    </location>
</feature>
<keyword evidence="3" id="KW-1185">Reference proteome</keyword>
<dbReference type="PANTHER" id="PTHR39165">
    <property type="entry name" value="IG HYPOTHETICAL 17883"/>
    <property type="match status" value="1"/>
</dbReference>
<keyword evidence="1" id="KW-0812">Transmembrane</keyword>
<feature type="transmembrane region" description="Helical" evidence="1">
    <location>
        <begin position="128"/>
        <end position="151"/>
    </location>
</feature>
<evidence type="ECO:0008006" key="4">
    <source>
        <dbReference type="Google" id="ProtNLM"/>
    </source>
</evidence>
<protein>
    <recommendedName>
        <fullName evidence="4">DUF456 domain-containing protein</fullName>
    </recommendedName>
</protein>
<reference evidence="2 3" key="1">
    <citation type="submission" date="2019-03" db="EMBL/GenBank/DDBJ databases">
        <title>Genomic Encyclopedia of Type Strains, Phase IV (KMG-IV): sequencing the most valuable type-strain genomes for metagenomic binning, comparative biology and taxonomic classification.</title>
        <authorList>
            <person name="Goeker M."/>
        </authorList>
    </citation>
    <scope>NUCLEOTIDE SEQUENCE [LARGE SCALE GENOMIC DNA]</scope>
    <source>
        <strain evidence="2 3">DSM 100013</strain>
    </source>
</reference>
<accession>A0A4V2T3N5</accession>
<keyword evidence="1" id="KW-0472">Membrane</keyword>
<evidence type="ECO:0000256" key="1">
    <source>
        <dbReference type="SAM" id="Phobius"/>
    </source>
</evidence>
<dbReference type="PANTHER" id="PTHR39165:SF1">
    <property type="entry name" value="DUF456 DOMAIN-CONTAINING PROTEIN"/>
    <property type="match status" value="1"/>
</dbReference>
<evidence type="ECO:0000313" key="2">
    <source>
        <dbReference type="EMBL" id="TCQ02074.1"/>
    </source>
</evidence>
<dbReference type="Proteomes" id="UP000295504">
    <property type="component" value="Unassembled WGS sequence"/>
</dbReference>
<proteinExistence type="predicted"/>
<gene>
    <name evidence="2" type="ORF">EDD79_101947</name>
</gene>
<dbReference type="AlphaFoldDB" id="A0A4V2T3N5"/>
<keyword evidence="1" id="KW-1133">Transmembrane helix</keyword>
<name>A0A4V2T3N5_9FIRM</name>
<sequence length="155" mass="16840">MGLSIILIVLGLVGIFVLALPSVILVLAGIFIYSYITNFTVISIQLIIIFSILTIITMFFDYLTTIVIAKKYNISNKNIAGMLLSGLIGFLVLNVVGLVIGQAIGIVVFELLSGEDWIKSIKKGGLSFLGFVLTVIIKVFVVCLMVGIFAYKVIF</sequence>
<dbReference type="Pfam" id="PF04306">
    <property type="entry name" value="DUF456"/>
    <property type="match status" value="1"/>
</dbReference>
<dbReference type="RefSeq" id="WP_213050211.1">
    <property type="nucleotide sequence ID" value="NZ_CP058648.1"/>
</dbReference>
<organism evidence="2 3">
    <name type="scientific">Serpentinicella alkaliphila</name>
    <dbReference type="NCBI Taxonomy" id="1734049"/>
    <lineage>
        <taxon>Bacteria</taxon>
        <taxon>Bacillati</taxon>
        <taxon>Bacillota</taxon>
        <taxon>Clostridia</taxon>
        <taxon>Peptostreptococcales</taxon>
        <taxon>Natronincolaceae</taxon>
        <taxon>Serpentinicella</taxon>
    </lineage>
</organism>
<dbReference type="EMBL" id="SLYC01000019">
    <property type="protein sequence ID" value="TCQ02074.1"/>
    <property type="molecule type" value="Genomic_DNA"/>
</dbReference>
<dbReference type="InterPro" id="IPR007403">
    <property type="entry name" value="DUF456"/>
</dbReference>
<feature type="transmembrane region" description="Helical" evidence="1">
    <location>
        <begin position="7"/>
        <end position="36"/>
    </location>
</feature>